<dbReference type="eggNOG" id="KOG2872">
    <property type="taxonomic scope" value="Eukaryota"/>
</dbReference>
<comment type="pathway">
    <text evidence="3 12">Porphyrin-containing compound metabolism; protoporphyrin-IX biosynthesis; coproporphyrinogen-III from 5-aminolevulinate: step 4/4.</text>
</comment>
<comment type="subcellular location">
    <subcellularLocation>
        <location evidence="2">Cytoplasm</location>
    </subcellularLocation>
</comment>
<dbReference type="NCBIfam" id="TIGR01464">
    <property type="entry name" value="hemE"/>
    <property type="match status" value="1"/>
</dbReference>
<comment type="subunit">
    <text evidence="5">Homodimer.</text>
</comment>
<dbReference type="UniPathway" id="UPA00251">
    <property type="reaction ID" value="UER00321"/>
</dbReference>
<evidence type="ECO:0000256" key="11">
    <source>
        <dbReference type="ARBA" id="ARBA00023244"/>
    </source>
</evidence>
<dbReference type="EMBL" id="KQ257464">
    <property type="protein sequence ID" value="KNC97319.1"/>
    <property type="molecule type" value="Genomic_DNA"/>
</dbReference>
<comment type="similarity">
    <text evidence="4 13">Belongs to the uroporphyrinogen decarboxylase family.</text>
</comment>
<evidence type="ECO:0000313" key="17">
    <source>
        <dbReference type="Proteomes" id="UP000053201"/>
    </source>
</evidence>
<evidence type="ECO:0000256" key="6">
    <source>
        <dbReference type="ARBA" id="ARBA00012288"/>
    </source>
</evidence>
<dbReference type="InterPro" id="IPR038071">
    <property type="entry name" value="UROD/MetE-like_sf"/>
</dbReference>
<dbReference type="PROSITE" id="PS00906">
    <property type="entry name" value="UROD_1"/>
    <property type="match status" value="1"/>
</dbReference>
<evidence type="ECO:0000256" key="2">
    <source>
        <dbReference type="ARBA" id="ARBA00004496"/>
    </source>
</evidence>
<dbReference type="VEuPathDB" id="FungiDB:SPPG_07248"/>
<dbReference type="Pfam" id="PF01208">
    <property type="entry name" value="URO-D"/>
    <property type="match status" value="1"/>
</dbReference>
<keyword evidence="9 12" id="KW-0210">Decarboxylase</keyword>
<dbReference type="InParanoid" id="A0A0L0H8Q8"/>
<comment type="catalytic activity">
    <reaction evidence="12">
        <text>uroporphyrinogen III + 4 H(+) = coproporphyrinogen III + 4 CO2</text>
        <dbReference type="Rhea" id="RHEA:19865"/>
        <dbReference type="ChEBI" id="CHEBI:15378"/>
        <dbReference type="ChEBI" id="CHEBI:16526"/>
        <dbReference type="ChEBI" id="CHEBI:57308"/>
        <dbReference type="ChEBI" id="CHEBI:57309"/>
        <dbReference type="EC" id="4.1.1.37"/>
    </reaction>
</comment>
<dbReference type="OrthoDB" id="339900at2759"/>
<evidence type="ECO:0000256" key="12">
    <source>
        <dbReference type="RuleBase" id="RU000554"/>
    </source>
</evidence>
<evidence type="ECO:0000256" key="13">
    <source>
        <dbReference type="RuleBase" id="RU004169"/>
    </source>
</evidence>
<dbReference type="OMA" id="LWLMRQA"/>
<dbReference type="GO" id="GO:0004853">
    <property type="term" value="F:uroporphyrinogen decarboxylase activity"/>
    <property type="evidence" value="ECO:0007669"/>
    <property type="project" value="UniProtKB-EC"/>
</dbReference>
<dbReference type="PANTHER" id="PTHR21091">
    <property type="entry name" value="METHYLTETRAHYDROFOLATE:HOMOCYSTEINE METHYLTRANSFERASE RELATED"/>
    <property type="match status" value="1"/>
</dbReference>
<evidence type="ECO:0000256" key="7">
    <source>
        <dbReference type="ARBA" id="ARBA00014308"/>
    </source>
</evidence>
<keyword evidence="11 12" id="KW-0627">Porphyrin biosynthesis</keyword>
<dbReference type="PANTHER" id="PTHR21091:SF169">
    <property type="entry name" value="UROPORPHYRINOGEN DECARBOXYLASE"/>
    <property type="match status" value="1"/>
</dbReference>
<dbReference type="EC" id="4.1.1.37" evidence="6 12"/>
<dbReference type="FunFam" id="3.20.20.210:FF:000001">
    <property type="entry name" value="Uroporphyrinogen decarboxylase"/>
    <property type="match status" value="1"/>
</dbReference>
<dbReference type="RefSeq" id="XP_016605359.1">
    <property type="nucleotide sequence ID" value="XM_016755412.1"/>
</dbReference>
<evidence type="ECO:0000259" key="15">
    <source>
        <dbReference type="PROSITE" id="PS00907"/>
    </source>
</evidence>
<dbReference type="STRING" id="645134.A0A0L0H8Q8"/>
<evidence type="ECO:0000256" key="3">
    <source>
        <dbReference type="ARBA" id="ARBA00004804"/>
    </source>
</evidence>
<dbReference type="Proteomes" id="UP000053201">
    <property type="component" value="Unassembled WGS sequence"/>
</dbReference>
<dbReference type="GO" id="GO:0006782">
    <property type="term" value="P:protoporphyrinogen IX biosynthetic process"/>
    <property type="evidence" value="ECO:0007669"/>
    <property type="project" value="UniProtKB-UniPathway"/>
</dbReference>
<protein>
    <recommendedName>
        <fullName evidence="7 12">Uroporphyrinogen decarboxylase</fullName>
        <ecNumber evidence="6 12">4.1.1.37</ecNumber>
    </recommendedName>
</protein>
<organism evidence="16 17">
    <name type="scientific">Spizellomyces punctatus (strain DAOM BR117)</name>
    <dbReference type="NCBI Taxonomy" id="645134"/>
    <lineage>
        <taxon>Eukaryota</taxon>
        <taxon>Fungi</taxon>
        <taxon>Fungi incertae sedis</taxon>
        <taxon>Chytridiomycota</taxon>
        <taxon>Chytridiomycota incertae sedis</taxon>
        <taxon>Chytridiomycetes</taxon>
        <taxon>Spizellomycetales</taxon>
        <taxon>Spizellomycetaceae</taxon>
        <taxon>Spizellomyces</taxon>
    </lineage>
</organism>
<feature type="domain" description="Uroporphyrinogen decarboxylase (URO-D)" evidence="14">
    <location>
        <begin position="44"/>
        <end position="53"/>
    </location>
</feature>
<dbReference type="HAMAP" id="MF_00218">
    <property type="entry name" value="URO_D"/>
    <property type="match status" value="1"/>
</dbReference>
<dbReference type="CDD" id="cd00717">
    <property type="entry name" value="URO-D"/>
    <property type="match status" value="1"/>
</dbReference>
<gene>
    <name evidence="16" type="ORF">SPPG_07248</name>
</gene>
<name>A0A0L0H8Q8_SPIPD</name>
<keyword evidence="17" id="KW-1185">Reference proteome</keyword>
<dbReference type="InterPro" id="IPR000257">
    <property type="entry name" value="Uroporphyrinogen_deCOase"/>
</dbReference>
<dbReference type="GeneID" id="27690476"/>
<sequence length="385" mass="43406">MLYGNMVSNDIAKPYPVYTDQDFPPLKNDLILRVARGESVERVPVWIMRQAGRYLPEFREVRAQHDFFTICRNPSLACLVTLQPIDRYAGLLDASIIFSDILVVPQAMGLEVQMLEKKGPHFPDPLVDPTHLARLKTKVDIETDLRYVLEAITLTRQKLDGRVPLFGFVGAPWTLMAYMIEGGGSKTLSKAKAWLVKWPEESKDLLQRITDVVVDFLVAQVKAGAQLLQVFDSWAGELSPSHFATFSLPYLKQIPLRVRAALRDVNPDLASTPMVVFARGAHYALESLSSPNIEYDIMSLDWTIDPVDARRRTGGRVTLQGNADPSLLYAPKETIKQEVATMLEKFGTKERYIANLGHGMYPDHDPEHLRAYLEAIRDESIKLNS</sequence>
<dbReference type="AlphaFoldDB" id="A0A0L0H8Q8"/>
<dbReference type="PROSITE" id="PS00907">
    <property type="entry name" value="UROD_2"/>
    <property type="match status" value="1"/>
</dbReference>
<evidence type="ECO:0000256" key="8">
    <source>
        <dbReference type="ARBA" id="ARBA00022490"/>
    </source>
</evidence>
<evidence type="ECO:0000256" key="4">
    <source>
        <dbReference type="ARBA" id="ARBA00009935"/>
    </source>
</evidence>
<proteinExistence type="inferred from homology"/>
<evidence type="ECO:0000259" key="14">
    <source>
        <dbReference type="PROSITE" id="PS00906"/>
    </source>
</evidence>
<evidence type="ECO:0000256" key="5">
    <source>
        <dbReference type="ARBA" id="ARBA00011738"/>
    </source>
</evidence>
<keyword evidence="8" id="KW-0963">Cytoplasm</keyword>
<evidence type="ECO:0000313" key="16">
    <source>
        <dbReference type="EMBL" id="KNC97319.1"/>
    </source>
</evidence>
<accession>A0A0L0H8Q8</accession>
<evidence type="ECO:0000256" key="10">
    <source>
        <dbReference type="ARBA" id="ARBA00023239"/>
    </source>
</evidence>
<evidence type="ECO:0000256" key="9">
    <source>
        <dbReference type="ARBA" id="ARBA00022793"/>
    </source>
</evidence>
<reference evidence="16 17" key="1">
    <citation type="submission" date="2009-08" db="EMBL/GenBank/DDBJ databases">
        <title>The Genome Sequence of Spizellomyces punctatus strain DAOM BR117.</title>
        <authorList>
            <consortium name="The Broad Institute Genome Sequencing Platform"/>
            <person name="Russ C."/>
            <person name="Cuomo C."/>
            <person name="Shea T."/>
            <person name="Young S.K."/>
            <person name="Zeng Q."/>
            <person name="Koehrsen M."/>
            <person name="Haas B."/>
            <person name="Borodovsky M."/>
            <person name="Guigo R."/>
            <person name="Alvarado L."/>
            <person name="Berlin A."/>
            <person name="Bochicchio J."/>
            <person name="Borenstein D."/>
            <person name="Chapman S."/>
            <person name="Chen Z."/>
            <person name="Engels R."/>
            <person name="Freedman E."/>
            <person name="Gellesch M."/>
            <person name="Goldberg J."/>
            <person name="Griggs A."/>
            <person name="Gujja S."/>
            <person name="Heiman D."/>
            <person name="Hepburn T."/>
            <person name="Howarth C."/>
            <person name="Jen D."/>
            <person name="Larson L."/>
            <person name="Lewis B."/>
            <person name="Mehta T."/>
            <person name="Park D."/>
            <person name="Pearson M."/>
            <person name="Roberts A."/>
            <person name="Saif S."/>
            <person name="Shenoy N."/>
            <person name="Sisk P."/>
            <person name="Stolte C."/>
            <person name="Sykes S."/>
            <person name="Thomson T."/>
            <person name="Walk T."/>
            <person name="White J."/>
            <person name="Yandava C."/>
            <person name="Burger G."/>
            <person name="Gray M.W."/>
            <person name="Holland P.W.H."/>
            <person name="King N."/>
            <person name="Lang F.B.F."/>
            <person name="Roger A.J."/>
            <person name="Ruiz-Trillo I."/>
            <person name="Lander E."/>
            <person name="Nusbaum C."/>
        </authorList>
    </citation>
    <scope>NUCLEOTIDE SEQUENCE [LARGE SCALE GENOMIC DNA]</scope>
    <source>
        <strain evidence="16 17">DAOM BR117</strain>
    </source>
</reference>
<dbReference type="Gene3D" id="3.20.20.210">
    <property type="match status" value="1"/>
</dbReference>
<evidence type="ECO:0000256" key="1">
    <source>
        <dbReference type="ARBA" id="ARBA00002448"/>
    </source>
</evidence>
<comment type="function">
    <text evidence="1">Catalyzes the decarboxylation of four acetate groups of uroporphyrinogen-III to yield coproporphyrinogen-III.</text>
</comment>
<keyword evidence="10 12" id="KW-0456">Lyase</keyword>
<dbReference type="GO" id="GO:0005829">
    <property type="term" value="C:cytosol"/>
    <property type="evidence" value="ECO:0007669"/>
    <property type="project" value="TreeGrafter"/>
</dbReference>
<feature type="domain" description="Uroporphyrinogen decarboxylase (URO-D)" evidence="15">
    <location>
        <begin position="166"/>
        <end position="182"/>
    </location>
</feature>
<dbReference type="SUPFAM" id="SSF51726">
    <property type="entry name" value="UROD/MetE-like"/>
    <property type="match status" value="1"/>
</dbReference>
<dbReference type="FunCoup" id="A0A0L0H8Q8">
    <property type="interactions" value="528"/>
</dbReference>
<dbReference type="InterPro" id="IPR006361">
    <property type="entry name" value="Uroporphyrinogen_deCO2ase_HemE"/>
</dbReference>